<dbReference type="SMART" id="SM00855">
    <property type="entry name" value="PGAM"/>
    <property type="match status" value="1"/>
</dbReference>
<organism evidence="1 2">
    <name type="scientific">Meiothermus granaticius NBRC 107808</name>
    <dbReference type="NCBI Taxonomy" id="1227551"/>
    <lineage>
        <taxon>Bacteria</taxon>
        <taxon>Thermotogati</taxon>
        <taxon>Deinococcota</taxon>
        <taxon>Deinococci</taxon>
        <taxon>Thermales</taxon>
        <taxon>Thermaceae</taxon>
        <taxon>Meiothermus</taxon>
    </lineage>
</organism>
<keyword evidence="1" id="KW-0413">Isomerase</keyword>
<gene>
    <name evidence="1" type="primary">gpmA_2</name>
    <name evidence="1" type="ORF">Mgrana_01773</name>
</gene>
<dbReference type="CDD" id="cd07067">
    <property type="entry name" value="HP_PGM_like"/>
    <property type="match status" value="1"/>
</dbReference>
<dbReference type="EC" id="5.4.2.11" evidence="1"/>
<name>A0A399FBN7_9DEIN</name>
<dbReference type="GO" id="GO:0005737">
    <property type="term" value="C:cytoplasm"/>
    <property type="evidence" value="ECO:0007669"/>
    <property type="project" value="TreeGrafter"/>
</dbReference>
<proteinExistence type="predicted"/>
<comment type="caution">
    <text evidence="1">The sequence shown here is derived from an EMBL/GenBank/DDBJ whole genome shotgun (WGS) entry which is preliminary data.</text>
</comment>
<dbReference type="EMBL" id="QWLB01000021">
    <property type="protein sequence ID" value="RIH92342.1"/>
    <property type="molecule type" value="Genomic_DNA"/>
</dbReference>
<protein>
    <submittedName>
        <fullName evidence="1">2,3-bisphosphoglycerate-dependent phosphoglycerate mutase</fullName>
        <ecNumber evidence="1">5.4.2.11</ecNumber>
    </submittedName>
</protein>
<dbReference type="RefSeq" id="WP_119357259.1">
    <property type="nucleotide sequence ID" value="NZ_BJXM01000008.1"/>
</dbReference>
<dbReference type="SUPFAM" id="SSF53254">
    <property type="entry name" value="Phosphoglycerate mutase-like"/>
    <property type="match status" value="1"/>
</dbReference>
<dbReference type="GO" id="GO:0004619">
    <property type="term" value="F:phosphoglycerate mutase activity"/>
    <property type="evidence" value="ECO:0007669"/>
    <property type="project" value="UniProtKB-EC"/>
</dbReference>
<accession>A0A399FBN7</accession>
<dbReference type="InterPro" id="IPR050275">
    <property type="entry name" value="PGM_Phosphatase"/>
</dbReference>
<dbReference type="GO" id="GO:0016791">
    <property type="term" value="F:phosphatase activity"/>
    <property type="evidence" value="ECO:0007669"/>
    <property type="project" value="TreeGrafter"/>
</dbReference>
<reference evidence="1 2" key="1">
    <citation type="submission" date="2018-08" db="EMBL/GenBank/DDBJ databases">
        <title>Meiothermus granaticius genome AF-68 sequencing project.</title>
        <authorList>
            <person name="Da Costa M.S."/>
            <person name="Albuquerque L."/>
            <person name="Raposo P."/>
            <person name="Froufe H.J.C."/>
            <person name="Barroso C.S."/>
            <person name="Egas C."/>
        </authorList>
    </citation>
    <scope>NUCLEOTIDE SEQUENCE [LARGE SCALE GENOMIC DNA]</scope>
    <source>
        <strain evidence="1 2">AF-68</strain>
    </source>
</reference>
<dbReference type="InterPro" id="IPR029033">
    <property type="entry name" value="His_PPase_superfam"/>
</dbReference>
<dbReference type="Pfam" id="PF00300">
    <property type="entry name" value="His_Phos_1"/>
    <property type="match status" value="1"/>
</dbReference>
<dbReference type="OrthoDB" id="7925971at2"/>
<dbReference type="Proteomes" id="UP000266178">
    <property type="component" value="Unassembled WGS sequence"/>
</dbReference>
<dbReference type="AlphaFoldDB" id="A0A399FBN7"/>
<dbReference type="PANTHER" id="PTHR48100:SF1">
    <property type="entry name" value="HISTIDINE PHOSPHATASE FAMILY PROTEIN-RELATED"/>
    <property type="match status" value="1"/>
</dbReference>
<dbReference type="InterPro" id="IPR013078">
    <property type="entry name" value="His_Pase_superF_clade-1"/>
</dbReference>
<sequence length="225" mass="25622">MPADPVQIWWIRHGESDSNAGARTASAAAPVLTERGWQQARALLQAVDRAPDLVVTSPFIRTQQSAQPLLQRFPGVRKEEWPIQEFTELSFANRNHTSGLERLPLLEEYWSRLDPDYLDGEGAETFRNLMARVEETVGRMRRLEGFTLLFGHGLFMRALLWWLLAQPERIDGAAMRRYALFHEALWIPNAAIVRMQLVEGRLFWSSPDVSHLAQIPPAPVNDAEA</sequence>
<dbReference type="Gene3D" id="3.40.50.1240">
    <property type="entry name" value="Phosphoglycerate mutase-like"/>
    <property type="match status" value="1"/>
</dbReference>
<dbReference type="PANTHER" id="PTHR48100">
    <property type="entry name" value="BROAD-SPECIFICITY PHOSPHATASE YOR283W-RELATED"/>
    <property type="match status" value="1"/>
</dbReference>
<keyword evidence="2" id="KW-1185">Reference proteome</keyword>
<evidence type="ECO:0000313" key="1">
    <source>
        <dbReference type="EMBL" id="RIH92342.1"/>
    </source>
</evidence>
<evidence type="ECO:0000313" key="2">
    <source>
        <dbReference type="Proteomes" id="UP000266178"/>
    </source>
</evidence>